<keyword evidence="7" id="KW-0472">Membrane</keyword>
<comment type="caution">
    <text evidence="8">The sequence shown here is derived from an EMBL/GenBank/DDBJ whole genome shotgun (WGS) entry which is preliminary data.</text>
</comment>
<keyword evidence="7" id="KW-1133">Transmembrane helix</keyword>
<name>A0ABN7VQ44_GIGMA</name>
<evidence type="ECO:0000256" key="6">
    <source>
        <dbReference type="RuleBase" id="RU000461"/>
    </source>
</evidence>
<proteinExistence type="inferred from homology"/>
<dbReference type="EMBL" id="CAJVQB010019527">
    <property type="protein sequence ID" value="CAG8791432.1"/>
    <property type="molecule type" value="Genomic_DNA"/>
</dbReference>
<evidence type="ECO:0000256" key="7">
    <source>
        <dbReference type="SAM" id="Phobius"/>
    </source>
</evidence>
<dbReference type="PRINTS" id="PR00465">
    <property type="entry name" value="EP450IV"/>
</dbReference>
<dbReference type="Pfam" id="PF00067">
    <property type="entry name" value="p450"/>
    <property type="match status" value="1"/>
</dbReference>
<reference evidence="8 9" key="1">
    <citation type="submission" date="2021-06" db="EMBL/GenBank/DDBJ databases">
        <authorList>
            <person name="Kallberg Y."/>
            <person name="Tangrot J."/>
            <person name="Rosling A."/>
        </authorList>
    </citation>
    <scope>NUCLEOTIDE SEQUENCE [LARGE SCALE GENOMIC DNA]</scope>
    <source>
        <strain evidence="8 9">120-4 pot B 10/14</strain>
    </source>
</reference>
<keyword evidence="4 6" id="KW-0408">Iron</keyword>
<dbReference type="PANTHER" id="PTHR46206:SF1">
    <property type="entry name" value="P450, PUTATIVE (EUROFUNG)-RELATED"/>
    <property type="match status" value="1"/>
</dbReference>
<feature type="transmembrane region" description="Helical" evidence="7">
    <location>
        <begin position="6"/>
        <end position="25"/>
    </location>
</feature>
<keyword evidence="9" id="KW-1185">Reference proteome</keyword>
<dbReference type="InterPro" id="IPR036396">
    <property type="entry name" value="Cyt_P450_sf"/>
</dbReference>
<gene>
    <name evidence="8" type="ORF">GMARGA_LOCUS21295</name>
</gene>
<evidence type="ECO:0000256" key="2">
    <source>
        <dbReference type="ARBA" id="ARBA00010617"/>
    </source>
</evidence>
<dbReference type="SUPFAM" id="SSF48264">
    <property type="entry name" value="Cytochrome P450"/>
    <property type="match status" value="1"/>
</dbReference>
<evidence type="ECO:0000256" key="1">
    <source>
        <dbReference type="ARBA" id="ARBA00001971"/>
    </source>
</evidence>
<evidence type="ECO:0000313" key="8">
    <source>
        <dbReference type="EMBL" id="CAG8791432.1"/>
    </source>
</evidence>
<accession>A0ABN7VQ44</accession>
<keyword evidence="3 6" id="KW-0479">Metal-binding</keyword>
<dbReference type="InterPro" id="IPR001128">
    <property type="entry name" value="Cyt_P450"/>
</dbReference>
<keyword evidence="6" id="KW-0560">Oxidoreductase</keyword>
<evidence type="ECO:0000256" key="4">
    <source>
        <dbReference type="ARBA" id="ARBA00023004"/>
    </source>
</evidence>
<evidence type="ECO:0000256" key="3">
    <source>
        <dbReference type="ARBA" id="ARBA00022723"/>
    </source>
</evidence>
<evidence type="ECO:0000256" key="5">
    <source>
        <dbReference type="ARBA" id="ARBA00023033"/>
    </source>
</evidence>
<dbReference type="InterPro" id="IPR002403">
    <property type="entry name" value="Cyt_P450_E_grp-IV"/>
</dbReference>
<dbReference type="Proteomes" id="UP000789901">
    <property type="component" value="Unassembled WGS sequence"/>
</dbReference>
<dbReference type="Gene3D" id="1.10.630.10">
    <property type="entry name" value="Cytochrome P450"/>
    <property type="match status" value="1"/>
</dbReference>
<keyword evidence="7" id="KW-0812">Transmembrane</keyword>
<dbReference type="PROSITE" id="PS00086">
    <property type="entry name" value="CYTOCHROME_P450"/>
    <property type="match status" value="1"/>
</dbReference>
<comment type="cofactor">
    <cofactor evidence="1">
        <name>heme</name>
        <dbReference type="ChEBI" id="CHEBI:30413"/>
    </cofactor>
</comment>
<evidence type="ECO:0000313" key="9">
    <source>
        <dbReference type="Proteomes" id="UP000789901"/>
    </source>
</evidence>
<protein>
    <submittedName>
        <fullName evidence="8">40752_t:CDS:1</fullName>
    </submittedName>
</protein>
<sequence length="510" mass="59402">MIEVLLGNIYIQSFIVGLILAAVFLKLSRRVKLNEPPLAYYRIPIIGHTWSFLTDCEKLILESREKYGETFSLYVFGQIMTIVGKETTHEVLKNDQVFDFREGLRMVIRQSLMDAIDMIIEKHVKITRDFTLGKLKHLISRIQKNISKAMDLYIGECVEPKVIHEPRKALSDIFAIPIVNIIVDEECYDNEDILETFKGVTLSIANLFRIPPVLSFIHPWLHQQFISIPLRFGWNPISKYRKVFISHIKPVIEKRLYDKKRLGDAWVAPVDVLQSYLDDPEVTPDLNPNNINYDYIVYAICNFIFVSMSSTFEFASRPLYDLIERKQRYWQELYQEAQEINKQRNKNELTLDDISKMVKLDSFVKESLRFSTSIVGLPHKCISKSYYTFANGYQVPSGRIVSLNFSDTNNDEELQGQNPTEFHAYRHIKHNSPATKLERNFLIFGGGKHACPGRSLAINEIKVFLHQILLKYDVRTDTEEIRPKRRYLGPFPVPINVDLVFENRKEIVKN</sequence>
<dbReference type="CDD" id="cd11041">
    <property type="entry name" value="CYP503A1-like"/>
    <property type="match status" value="1"/>
</dbReference>
<dbReference type="InterPro" id="IPR017972">
    <property type="entry name" value="Cyt_P450_CS"/>
</dbReference>
<keyword evidence="6" id="KW-0349">Heme</keyword>
<keyword evidence="5 6" id="KW-0503">Monooxygenase</keyword>
<organism evidence="8 9">
    <name type="scientific">Gigaspora margarita</name>
    <dbReference type="NCBI Taxonomy" id="4874"/>
    <lineage>
        <taxon>Eukaryota</taxon>
        <taxon>Fungi</taxon>
        <taxon>Fungi incertae sedis</taxon>
        <taxon>Mucoromycota</taxon>
        <taxon>Glomeromycotina</taxon>
        <taxon>Glomeromycetes</taxon>
        <taxon>Diversisporales</taxon>
        <taxon>Gigasporaceae</taxon>
        <taxon>Gigaspora</taxon>
    </lineage>
</organism>
<comment type="similarity">
    <text evidence="2 6">Belongs to the cytochrome P450 family.</text>
</comment>
<dbReference type="PANTHER" id="PTHR46206">
    <property type="entry name" value="CYTOCHROME P450"/>
    <property type="match status" value="1"/>
</dbReference>